<keyword evidence="9" id="KW-1185">Reference proteome</keyword>
<dbReference type="InterPro" id="IPR016024">
    <property type="entry name" value="ARM-type_fold"/>
</dbReference>
<sequence length="204" mass="22941">MSGEPDALAVVNQLRDLASDPLNRRAIVQDQGCLPGLILFLDHPNPQVVYSALLALRYLAECRANREKMRSELGMMLSLQNVIQKTTTGGTQCLNTEVYDLLQSIQTNRQMVDCYEGMNSRRRKAQSSLELQYKRAKTSANLLLPFQDAPVDVEQNTDLPDYLPEDESPMKEQDKAVSRVGAHQDGGSNWLSTAANFLSRSFYW</sequence>
<dbReference type="InterPro" id="IPR011989">
    <property type="entry name" value="ARM-like"/>
</dbReference>
<comment type="caution">
    <text evidence="8">The sequence shown here is derived from an EMBL/GenBank/DDBJ whole genome shotgun (WGS) entry which is preliminary data.</text>
</comment>
<comment type="subcellular location">
    <subcellularLocation>
        <location evidence="1">Mitochondrion outer membrane</location>
    </subcellularLocation>
</comment>
<dbReference type="PROSITE" id="PS50176">
    <property type="entry name" value="ARM_REPEAT"/>
    <property type="match status" value="1"/>
</dbReference>
<keyword evidence="3" id="KW-1000">Mitochondrion outer membrane</keyword>
<dbReference type="Proteomes" id="UP000824782">
    <property type="component" value="Unassembled WGS sequence"/>
</dbReference>
<evidence type="ECO:0000256" key="3">
    <source>
        <dbReference type="ARBA" id="ARBA00022787"/>
    </source>
</evidence>
<protein>
    <recommendedName>
        <fullName evidence="2">Armadillo repeat-containing protein 1</fullName>
    </recommendedName>
</protein>
<dbReference type="InterPro" id="IPR000225">
    <property type="entry name" value="Armadillo"/>
</dbReference>
<evidence type="ECO:0000256" key="1">
    <source>
        <dbReference type="ARBA" id="ARBA00004294"/>
    </source>
</evidence>
<gene>
    <name evidence="8" type="ORF">GDO81_011396</name>
</gene>
<dbReference type="SUPFAM" id="SSF48371">
    <property type="entry name" value="ARM repeat"/>
    <property type="match status" value="1"/>
</dbReference>
<dbReference type="EMBL" id="WNYA01000005">
    <property type="protein sequence ID" value="KAG8570747.1"/>
    <property type="molecule type" value="Genomic_DNA"/>
</dbReference>
<dbReference type="InterPro" id="IPR016617">
    <property type="entry name" value="ARMC1"/>
</dbReference>
<evidence type="ECO:0000313" key="8">
    <source>
        <dbReference type="EMBL" id="KAG8570746.1"/>
    </source>
</evidence>
<dbReference type="PANTHER" id="PTHR46840">
    <property type="entry name" value="ARMADILLO REPEAT-CONTAINING PROTEIN 1"/>
    <property type="match status" value="1"/>
</dbReference>
<dbReference type="Pfam" id="PF00514">
    <property type="entry name" value="Arm"/>
    <property type="match status" value="1"/>
</dbReference>
<accession>A0AAV7BDQ7</accession>
<comment type="subunit">
    <text evidence="6">Interacts with mitochondrial contact site and cristae organizing system (MICOS) complex components IMMT/MIC60 and MICOS10/MIC10. Interacts with mitochondrial outer membrane sorting assembly machinery (SAM) complex components SAMM50 and MTX1.</text>
</comment>
<evidence type="ECO:0000313" key="9">
    <source>
        <dbReference type="Proteomes" id="UP000824782"/>
    </source>
</evidence>
<dbReference type="PANTHER" id="PTHR46840:SF1">
    <property type="entry name" value="ARMADILLO REPEAT-CONTAINING PROTEIN 1"/>
    <property type="match status" value="1"/>
</dbReference>
<name>A0AAV7BDQ7_ENGPU</name>
<evidence type="ECO:0000256" key="4">
    <source>
        <dbReference type="ARBA" id="ARBA00023136"/>
    </source>
</evidence>
<evidence type="ECO:0000256" key="5">
    <source>
        <dbReference type="ARBA" id="ARBA00023764"/>
    </source>
</evidence>
<evidence type="ECO:0000256" key="6">
    <source>
        <dbReference type="ARBA" id="ARBA00046478"/>
    </source>
</evidence>
<proteinExistence type="predicted"/>
<dbReference type="EMBL" id="WNYA01000005">
    <property type="protein sequence ID" value="KAG8570746.1"/>
    <property type="molecule type" value="Genomic_DNA"/>
</dbReference>
<evidence type="ECO:0000256" key="7">
    <source>
        <dbReference type="PROSITE-ProRule" id="PRU00259"/>
    </source>
</evidence>
<reference evidence="8" key="1">
    <citation type="thesis" date="2020" institute="ProQuest LLC" country="789 East Eisenhower Parkway, Ann Arbor, MI, USA">
        <title>Comparative Genomics and Chromosome Evolution.</title>
        <authorList>
            <person name="Mudd A.B."/>
        </authorList>
    </citation>
    <scope>NUCLEOTIDE SEQUENCE</scope>
    <source>
        <strain evidence="8">237g6f4</strain>
        <tissue evidence="8">Blood</tissue>
    </source>
</reference>
<keyword evidence="3" id="KW-0496">Mitochondrion</keyword>
<organism evidence="8 9">
    <name type="scientific">Engystomops pustulosus</name>
    <name type="common">Tungara frog</name>
    <name type="synonym">Physalaemus pustulosus</name>
    <dbReference type="NCBI Taxonomy" id="76066"/>
    <lineage>
        <taxon>Eukaryota</taxon>
        <taxon>Metazoa</taxon>
        <taxon>Chordata</taxon>
        <taxon>Craniata</taxon>
        <taxon>Vertebrata</taxon>
        <taxon>Euteleostomi</taxon>
        <taxon>Amphibia</taxon>
        <taxon>Batrachia</taxon>
        <taxon>Anura</taxon>
        <taxon>Neobatrachia</taxon>
        <taxon>Hyloidea</taxon>
        <taxon>Leptodactylidae</taxon>
        <taxon>Leiuperinae</taxon>
        <taxon>Engystomops</taxon>
    </lineage>
</organism>
<feature type="repeat" description="ARM" evidence="7">
    <location>
        <begin position="32"/>
        <end position="74"/>
    </location>
</feature>
<evidence type="ECO:0000256" key="2">
    <source>
        <dbReference type="ARBA" id="ARBA00013732"/>
    </source>
</evidence>
<dbReference type="Gene3D" id="1.25.10.10">
    <property type="entry name" value="Leucine-rich Repeat Variant"/>
    <property type="match status" value="1"/>
</dbReference>
<dbReference type="AlphaFoldDB" id="A0AAV7BDQ7"/>
<keyword evidence="4" id="KW-0472">Membrane</keyword>
<dbReference type="GO" id="GO:0005741">
    <property type="term" value="C:mitochondrial outer membrane"/>
    <property type="evidence" value="ECO:0007669"/>
    <property type="project" value="UniProtKB-SubCell"/>
</dbReference>
<dbReference type="SMART" id="SM00185">
    <property type="entry name" value="ARM"/>
    <property type="match status" value="1"/>
</dbReference>
<comment type="function">
    <text evidence="5">In association with mitochondrial contact site and cristae organizing system (MICOS) complex components and mitochondrial outer membrane sorting assembly machinery (SAM) complex components may regulate mitochondrial dynamics playing a role in determining mitochondrial length, distribution and motility.</text>
</comment>